<evidence type="ECO:0000313" key="3">
    <source>
        <dbReference type="Proteomes" id="UP000015106"/>
    </source>
</evidence>
<reference evidence="3" key="1">
    <citation type="journal article" date="2013" name="Nature">
        <title>Draft genome of the wheat A-genome progenitor Triticum urartu.</title>
        <authorList>
            <person name="Ling H.Q."/>
            <person name="Zhao S."/>
            <person name="Liu D."/>
            <person name="Wang J."/>
            <person name="Sun H."/>
            <person name="Zhang C."/>
            <person name="Fan H."/>
            <person name="Li D."/>
            <person name="Dong L."/>
            <person name="Tao Y."/>
            <person name="Gao C."/>
            <person name="Wu H."/>
            <person name="Li Y."/>
            <person name="Cui Y."/>
            <person name="Guo X."/>
            <person name="Zheng S."/>
            <person name="Wang B."/>
            <person name="Yu K."/>
            <person name="Liang Q."/>
            <person name="Yang W."/>
            <person name="Lou X."/>
            <person name="Chen J."/>
            <person name="Feng M."/>
            <person name="Jian J."/>
            <person name="Zhang X."/>
            <person name="Luo G."/>
            <person name="Jiang Y."/>
            <person name="Liu J."/>
            <person name="Wang Z."/>
            <person name="Sha Y."/>
            <person name="Zhang B."/>
            <person name="Wu H."/>
            <person name="Tang D."/>
            <person name="Shen Q."/>
            <person name="Xue P."/>
            <person name="Zou S."/>
            <person name="Wang X."/>
            <person name="Liu X."/>
            <person name="Wang F."/>
            <person name="Yang Y."/>
            <person name="An X."/>
            <person name="Dong Z."/>
            <person name="Zhang K."/>
            <person name="Zhang X."/>
            <person name="Luo M.C."/>
            <person name="Dvorak J."/>
            <person name="Tong Y."/>
            <person name="Wang J."/>
            <person name="Yang H."/>
            <person name="Li Z."/>
            <person name="Wang D."/>
            <person name="Zhang A."/>
            <person name="Wang J."/>
        </authorList>
    </citation>
    <scope>NUCLEOTIDE SEQUENCE</scope>
    <source>
        <strain evidence="3">cv. G1812</strain>
    </source>
</reference>
<dbReference type="Gramene" id="TuG1812G0500002508.01.T02">
    <property type="protein sequence ID" value="TuG1812G0500002508.01.T02.cds410564"/>
    <property type="gene ID" value="TuG1812G0500002508.01"/>
</dbReference>
<reference evidence="2" key="2">
    <citation type="submission" date="2018-03" db="EMBL/GenBank/DDBJ databases">
        <title>The Triticum urartu genome reveals the dynamic nature of wheat genome evolution.</title>
        <authorList>
            <person name="Ling H."/>
            <person name="Ma B."/>
            <person name="Shi X."/>
            <person name="Liu H."/>
            <person name="Dong L."/>
            <person name="Sun H."/>
            <person name="Cao Y."/>
            <person name="Gao Q."/>
            <person name="Zheng S."/>
            <person name="Li Y."/>
            <person name="Yu Y."/>
            <person name="Du H."/>
            <person name="Qi M."/>
            <person name="Li Y."/>
            <person name="Yu H."/>
            <person name="Cui Y."/>
            <person name="Wang N."/>
            <person name="Chen C."/>
            <person name="Wu H."/>
            <person name="Zhao Y."/>
            <person name="Zhang J."/>
            <person name="Li Y."/>
            <person name="Zhou W."/>
            <person name="Zhang B."/>
            <person name="Hu W."/>
            <person name="Eijk M."/>
            <person name="Tang J."/>
            <person name="Witsenboer H."/>
            <person name="Zhao S."/>
            <person name="Li Z."/>
            <person name="Zhang A."/>
            <person name="Wang D."/>
            <person name="Liang C."/>
        </authorList>
    </citation>
    <scope>NUCLEOTIDE SEQUENCE [LARGE SCALE GENOMIC DNA]</scope>
    <source>
        <strain evidence="2">cv. G1812</strain>
    </source>
</reference>
<evidence type="ECO:0000313" key="2">
    <source>
        <dbReference type="EnsemblPlants" id="TuG1812G0500002508.01.T01.cds410564"/>
    </source>
</evidence>
<name>A0A8R7UGX9_TRIUA</name>
<dbReference type="AlphaFoldDB" id="A0A8R7UGX9"/>
<keyword evidence="3" id="KW-1185">Reference proteome</keyword>
<organism evidence="2 3">
    <name type="scientific">Triticum urartu</name>
    <name type="common">Red wild einkorn</name>
    <name type="synonym">Crithodium urartu</name>
    <dbReference type="NCBI Taxonomy" id="4572"/>
    <lineage>
        <taxon>Eukaryota</taxon>
        <taxon>Viridiplantae</taxon>
        <taxon>Streptophyta</taxon>
        <taxon>Embryophyta</taxon>
        <taxon>Tracheophyta</taxon>
        <taxon>Spermatophyta</taxon>
        <taxon>Magnoliopsida</taxon>
        <taxon>Liliopsida</taxon>
        <taxon>Poales</taxon>
        <taxon>Poaceae</taxon>
        <taxon>BOP clade</taxon>
        <taxon>Pooideae</taxon>
        <taxon>Triticodae</taxon>
        <taxon>Triticeae</taxon>
        <taxon>Triticinae</taxon>
        <taxon>Triticum</taxon>
    </lineage>
</organism>
<sequence length="105" mass="11502">VRIAAATPSFTATHSTVREDSDQEKSTVQVRRRRQDRSCIAPSISDALRRPELSRLAPPVSGALRRHEPRGSKAVRQKSPPLASGTLRAACGRCIGWRQDGIHHG</sequence>
<dbReference type="Gramene" id="TuG1812G0500002508.01.T01">
    <property type="protein sequence ID" value="TuG1812G0500002508.01.T01.cds410564"/>
    <property type="gene ID" value="TuG1812G0500002508.01"/>
</dbReference>
<feature type="region of interest" description="Disordered" evidence="1">
    <location>
        <begin position="1"/>
        <end position="84"/>
    </location>
</feature>
<reference evidence="2" key="3">
    <citation type="submission" date="2022-06" db="UniProtKB">
        <authorList>
            <consortium name="EnsemblPlants"/>
        </authorList>
    </citation>
    <scope>IDENTIFICATION</scope>
</reference>
<protein>
    <submittedName>
        <fullName evidence="2">Uncharacterized protein</fullName>
    </submittedName>
</protein>
<dbReference type="EnsemblPlants" id="TuG1812G0500002508.01.T01">
    <property type="protein sequence ID" value="TuG1812G0500002508.01.T01.cds410564"/>
    <property type="gene ID" value="TuG1812G0500002508.01"/>
</dbReference>
<evidence type="ECO:0000256" key="1">
    <source>
        <dbReference type="SAM" id="MobiDB-lite"/>
    </source>
</evidence>
<accession>A0A8R7UGX9</accession>
<feature type="compositionally biased region" description="Basic and acidic residues" evidence="1">
    <location>
        <begin position="16"/>
        <end position="25"/>
    </location>
</feature>
<dbReference type="EnsemblPlants" id="TuG1812G0500002508.01.T02">
    <property type="protein sequence ID" value="TuG1812G0500002508.01.T02.cds410564"/>
    <property type="gene ID" value="TuG1812G0500002508.01"/>
</dbReference>
<proteinExistence type="predicted"/>
<dbReference type="Proteomes" id="UP000015106">
    <property type="component" value="Chromosome 5"/>
</dbReference>